<evidence type="ECO:0000256" key="1">
    <source>
        <dbReference type="SAM" id="MobiDB-lite"/>
    </source>
</evidence>
<proteinExistence type="predicted"/>
<dbReference type="AlphaFoldDB" id="A0A345HK68"/>
<dbReference type="Pfam" id="PF04149">
    <property type="entry name" value="DUF397"/>
    <property type="match status" value="1"/>
</dbReference>
<protein>
    <submittedName>
        <fullName evidence="3">DUF397 domain-containing protein</fullName>
    </submittedName>
</protein>
<dbReference type="Proteomes" id="UP000253868">
    <property type="component" value="Chromosome"/>
</dbReference>
<accession>A0A345HK68</accession>
<dbReference type="InterPro" id="IPR007278">
    <property type="entry name" value="DUF397"/>
</dbReference>
<dbReference type="RefSeq" id="WP_114658462.1">
    <property type="nucleotide sequence ID" value="NZ_CP031194.1"/>
</dbReference>
<evidence type="ECO:0000313" key="3">
    <source>
        <dbReference type="EMBL" id="AXG77092.1"/>
    </source>
</evidence>
<evidence type="ECO:0000259" key="2">
    <source>
        <dbReference type="Pfam" id="PF04149"/>
    </source>
</evidence>
<gene>
    <name evidence="3" type="ORF">DVK44_04670</name>
</gene>
<dbReference type="EMBL" id="CP031194">
    <property type="protein sequence ID" value="AXG77092.1"/>
    <property type="molecule type" value="Genomic_DNA"/>
</dbReference>
<keyword evidence="4" id="KW-1185">Reference proteome</keyword>
<feature type="domain" description="DUF397" evidence="2">
    <location>
        <begin position="10"/>
        <end position="63"/>
    </location>
</feature>
<dbReference type="KEGG" id="spad:DVK44_04670"/>
<sequence length="67" mass="7245">MTRHTLPSDAWRKSSYSPDNGGACVEKQVTADGLVAIGDSKDRALGAHTFDPAPWQTFVEAIRSDVL</sequence>
<feature type="region of interest" description="Disordered" evidence="1">
    <location>
        <begin position="1"/>
        <end position="23"/>
    </location>
</feature>
<organism evidence="3 4">
    <name type="scientific">Streptomyces paludis</name>
    <dbReference type="NCBI Taxonomy" id="2282738"/>
    <lineage>
        <taxon>Bacteria</taxon>
        <taxon>Bacillati</taxon>
        <taxon>Actinomycetota</taxon>
        <taxon>Actinomycetes</taxon>
        <taxon>Kitasatosporales</taxon>
        <taxon>Streptomycetaceae</taxon>
        <taxon>Streptomyces</taxon>
    </lineage>
</organism>
<evidence type="ECO:0000313" key="4">
    <source>
        <dbReference type="Proteomes" id="UP000253868"/>
    </source>
</evidence>
<dbReference type="OrthoDB" id="3430276at2"/>
<reference evidence="4" key="1">
    <citation type="submission" date="2018-07" db="EMBL/GenBank/DDBJ databases">
        <authorList>
            <person name="Zhao J."/>
        </authorList>
    </citation>
    <scope>NUCLEOTIDE SEQUENCE [LARGE SCALE GENOMIC DNA]</scope>
    <source>
        <strain evidence="4">GSSD-12</strain>
    </source>
</reference>
<name>A0A345HK68_9ACTN</name>